<dbReference type="EMBL" id="MU858053">
    <property type="protein sequence ID" value="KAK4218393.1"/>
    <property type="molecule type" value="Genomic_DNA"/>
</dbReference>
<comment type="caution">
    <text evidence="2">The sequence shown here is derived from an EMBL/GenBank/DDBJ whole genome shotgun (WGS) entry which is preliminary data.</text>
</comment>
<feature type="transmembrane region" description="Helical" evidence="1">
    <location>
        <begin position="80"/>
        <end position="98"/>
    </location>
</feature>
<sequence length="101" mass="11798">MLIAYLTTRKGQHTFEFESLAINPYTYLFDACALLVIFTHSSKVLHGWKVFPQWPTTNPLHTPFFYQVGCLHHRPQKPHLPHLATLFSMVLFLFVHALQTF</sequence>
<organism evidence="2 3">
    <name type="scientific">Rhypophila decipiens</name>
    <dbReference type="NCBI Taxonomy" id="261697"/>
    <lineage>
        <taxon>Eukaryota</taxon>
        <taxon>Fungi</taxon>
        <taxon>Dikarya</taxon>
        <taxon>Ascomycota</taxon>
        <taxon>Pezizomycotina</taxon>
        <taxon>Sordariomycetes</taxon>
        <taxon>Sordariomycetidae</taxon>
        <taxon>Sordariales</taxon>
        <taxon>Naviculisporaceae</taxon>
        <taxon>Rhypophila</taxon>
    </lineage>
</organism>
<evidence type="ECO:0000256" key="1">
    <source>
        <dbReference type="SAM" id="Phobius"/>
    </source>
</evidence>
<reference evidence="2" key="2">
    <citation type="submission" date="2023-05" db="EMBL/GenBank/DDBJ databases">
        <authorList>
            <consortium name="Lawrence Berkeley National Laboratory"/>
            <person name="Steindorff A."/>
            <person name="Hensen N."/>
            <person name="Bonometti L."/>
            <person name="Westerberg I."/>
            <person name="Brannstrom I.O."/>
            <person name="Guillou S."/>
            <person name="Cros-Aarteil S."/>
            <person name="Calhoun S."/>
            <person name="Haridas S."/>
            <person name="Kuo A."/>
            <person name="Mondo S."/>
            <person name="Pangilinan J."/>
            <person name="Riley R."/>
            <person name="Labutti K."/>
            <person name="Andreopoulos B."/>
            <person name="Lipzen A."/>
            <person name="Chen C."/>
            <person name="Yanf M."/>
            <person name="Daum C."/>
            <person name="Ng V."/>
            <person name="Clum A."/>
            <person name="Ohm R."/>
            <person name="Martin F."/>
            <person name="Silar P."/>
            <person name="Natvig D."/>
            <person name="Lalanne C."/>
            <person name="Gautier V."/>
            <person name="Ament-Velasquez S.L."/>
            <person name="Kruys A."/>
            <person name="Hutchinson M.I."/>
            <person name="Powell A.J."/>
            <person name="Barry K."/>
            <person name="Miller A.N."/>
            <person name="Grigoriev I.V."/>
            <person name="Debuchy R."/>
            <person name="Gladieux P."/>
            <person name="Thoren M.H."/>
            <person name="Johannesson H."/>
        </authorList>
    </citation>
    <scope>NUCLEOTIDE SEQUENCE</scope>
    <source>
        <strain evidence="2">PSN293</strain>
    </source>
</reference>
<evidence type="ECO:0000313" key="2">
    <source>
        <dbReference type="EMBL" id="KAK4218393.1"/>
    </source>
</evidence>
<dbReference type="AlphaFoldDB" id="A0AAN7BC09"/>
<proteinExistence type="predicted"/>
<keyword evidence="1" id="KW-0472">Membrane</keyword>
<keyword evidence="3" id="KW-1185">Reference proteome</keyword>
<keyword evidence="1" id="KW-1133">Transmembrane helix</keyword>
<accession>A0AAN7BC09</accession>
<name>A0AAN7BC09_9PEZI</name>
<reference evidence="2" key="1">
    <citation type="journal article" date="2023" name="Mol. Phylogenet. Evol.">
        <title>Genome-scale phylogeny and comparative genomics of the fungal order Sordariales.</title>
        <authorList>
            <person name="Hensen N."/>
            <person name="Bonometti L."/>
            <person name="Westerberg I."/>
            <person name="Brannstrom I.O."/>
            <person name="Guillou S."/>
            <person name="Cros-Aarteil S."/>
            <person name="Calhoun S."/>
            <person name="Haridas S."/>
            <person name="Kuo A."/>
            <person name="Mondo S."/>
            <person name="Pangilinan J."/>
            <person name="Riley R."/>
            <person name="LaButti K."/>
            <person name="Andreopoulos B."/>
            <person name="Lipzen A."/>
            <person name="Chen C."/>
            <person name="Yan M."/>
            <person name="Daum C."/>
            <person name="Ng V."/>
            <person name="Clum A."/>
            <person name="Steindorff A."/>
            <person name="Ohm R.A."/>
            <person name="Martin F."/>
            <person name="Silar P."/>
            <person name="Natvig D.O."/>
            <person name="Lalanne C."/>
            <person name="Gautier V."/>
            <person name="Ament-Velasquez S.L."/>
            <person name="Kruys A."/>
            <person name="Hutchinson M.I."/>
            <person name="Powell A.J."/>
            <person name="Barry K."/>
            <person name="Miller A.N."/>
            <person name="Grigoriev I.V."/>
            <person name="Debuchy R."/>
            <person name="Gladieux P."/>
            <person name="Hiltunen Thoren M."/>
            <person name="Johannesson H."/>
        </authorList>
    </citation>
    <scope>NUCLEOTIDE SEQUENCE</scope>
    <source>
        <strain evidence="2">PSN293</strain>
    </source>
</reference>
<protein>
    <submittedName>
        <fullName evidence="2">Uncharacterized protein</fullName>
    </submittedName>
</protein>
<gene>
    <name evidence="2" type="ORF">QBC37DRAFT_412409</name>
</gene>
<keyword evidence="1" id="KW-0812">Transmembrane</keyword>
<evidence type="ECO:0000313" key="3">
    <source>
        <dbReference type="Proteomes" id="UP001301769"/>
    </source>
</evidence>
<dbReference type="Proteomes" id="UP001301769">
    <property type="component" value="Unassembled WGS sequence"/>
</dbReference>